<feature type="region of interest" description="Disordered" evidence="1">
    <location>
        <begin position="686"/>
        <end position="767"/>
    </location>
</feature>
<proteinExistence type="predicted"/>
<keyword evidence="2" id="KW-0472">Membrane</keyword>
<reference evidence="3 4" key="1">
    <citation type="submission" date="2018-01" db="EMBL/GenBank/DDBJ databases">
        <title>Metagenomic assembled genomes from two thermal pools in the Uzon Caldera, Kamchatka, Russia.</title>
        <authorList>
            <person name="Wilkins L."/>
            <person name="Ettinger C."/>
        </authorList>
    </citation>
    <scope>NUCLEOTIDE SEQUENCE [LARGE SCALE GENOMIC DNA]</scope>
    <source>
        <strain evidence="3">ZAV-07</strain>
    </source>
</reference>
<feature type="transmembrane region" description="Helical" evidence="2">
    <location>
        <begin position="558"/>
        <end position="584"/>
    </location>
</feature>
<gene>
    <name evidence="3" type="ORF">C0189_01765</name>
</gene>
<keyword evidence="2" id="KW-1133">Transmembrane helix</keyword>
<feature type="region of interest" description="Disordered" evidence="1">
    <location>
        <begin position="815"/>
        <end position="840"/>
    </location>
</feature>
<comment type="caution">
    <text evidence="3">The sequence shown here is derived from an EMBL/GenBank/DDBJ whole genome shotgun (WGS) entry which is preliminary data.</text>
</comment>
<dbReference type="AlphaFoldDB" id="A0A2J6WF49"/>
<sequence>MKKLLIVLVVLILLFAFSSPVIGDEGISVSVENTLDVPVFKVFTFKVQKEVLSNAQNFLLLDNGVPLPIYFSEDNDNFTFKVALSIGAKEKKILKLIPQDSSPQIKKDFYIPNFIGTQFIVPRKGRVFIVSYGDSNKVSVLDKKSNNVVFEKELKNLDSVFVDLKDDSVFKVSSTKPIFVEFSTLTPPFDKNSSDDVSAVFGTFFKLYIPKVLFITTTKDTNLKITDTNGNVLVNTQLKANSFYANTKLAQGIYTISSDSPVLIEYGYADDNVFATLYGIDSANVISFGRLGVSSIFDNTTVSVKFDDKTSAFTLDKANDFKYLDILNPNDYMKNNTEYKEVFINFSKPVLIYTYSQYGNVDGEQIPSFNNGTLFRFHTGIVTKIFGERQRRVVVVGTEENTNLNFNGNSFTLTPYTPKIFLFNDSFSKVDITSNKQIAVFDLGIEGNEEIFTTLLPLDLYNPINVALLTNTGSQNNGVDKMNPNNTNSNAVQIFENIKVYFSKILKDVSTFFAGIFTQGNVSTLLDVIKTFFKGIASNILGFLRPISEQIYPYISNYFPGLTVDIVSSIIFGLFVFIIIILIIPKGKKEKIPVVKIEEVKKKPIAFNVKDLEVKENAPIEEIPVKPKEIQEELPKLKTIPVKPPEEVVKEVPKEEIEPTRRIFRPAPPRRADRLTIEKEKIGKPKEEAFKEQKEEVPTKEEFRKEEEKKFEEKEKVELESKAKTGEVSGEVIKPKPEEKSASRYEEVLPMETVSETGKAEKVEKVPTEEIVEKPSVVEEPSVEFEKEVKEEIKEEHEVSFADFAQPNLEEIEKVEESVQEERATKQEETVSKEKIEEKTKKDEFKSTFEELLKKLEEENRKKREEKIEKGPTKEEKIEIEQKPSLDETKRFTKIELKSKYVADASVLRKIYENDKLPQEVRNDLLSKACISASQKSEVAHIVEGRFRITVIGLTTIEERLAEDIAKRVSGKYTTGEAILIAKKLRLTDVVVDDKPKLKNYQGINIYSLEEVI</sequence>
<evidence type="ECO:0000256" key="2">
    <source>
        <dbReference type="SAM" id="Phobius"/>
    </source>
</evidence>
<evidence type="ECO:0000256" key="1">
    <source>
        <dbReference type="SAM" id="MobiDB-lite"/>
    </source>
</evidence>
<keyword evidence="2" id="KW-0812">Transmembrane</keyword>
<evidence type="ECO:0000313" key="4">
    <source>
        <dbReference type="Proteomes" id="UP000237040"/>
    </source>
</evidence>
<protein>
    <submittedName>
        <fullName evidence="3">Uncharacterized protein</fullName>
    </submittedName>
</protein>
<evidence type="ECO:0000313" key="3">
    <source>
        <dbReference type="EMBL" id="PMP68133.1"/>
    </source>
</evidence>
<feature type="compositionally biased region" description="Basic and acidic residues" evidence="1">
    <location>
        <begin position="758"/>
        <end position="767"/>
    </location>
</feature>
<organism evidence="3 4">
    <name type="scientific">Caldisericum exile</name>
    <dbReference type="NCBI Taxonomy" id="693075"/>
    <lineage>
        <taxon>Bacteria</taxon>
        <taxon>Pseudomonadati</taxon>
        <taxon>Caldisericota/Cryosericota group</taxon>
        <taxon>Caldisericota</taxon>
        <taxon>Caldisericia</taxon>
        <taxon>Caldisericales</taxon>
        <taxon>Caldisericaceae</taxon>
        <taxon>Caldisericum</taxon>
    </lineage>
</organism>
<dbReference type="EMBL" id="PNIL01000027">
    <property type="protein sequence ID" value="PMP68133.1"/>
    <property type="molecule type" value="Genomic_DNA"/>
</dbReference>
<dbReference type="Proteomes" id="UP000237040">
    <property type="component" value="Unassembled WGS sequence"/>
</dbReference>
<feature type="compositionally biased region" description="Basic and acidic residues" evidence="1">
    <location>
        <begin position="686"/>
        <end position="725"/>
    </location>
</feature>
<accession>A0A2J6WF49</accession>
<feature type="compositionally biased region" description="Basic and acidic residues" evidence="1">
    <location>
        <begin position="733"/>
        <end position="747"/>
    </location>
</feature>
<name>A0A2J6WF49_9BACT</name>